<name>A0AAD3SP37_NEPGR</name>
<dbReference type="InterPro" id="IPR022087">
    <property type="entry name" value="DA1-like_dom"/>
</dbReference>
<gene>
    <name evidence="9" type="ORF">Nepgr_015712</name>
</gene>
<dbReference type="GO" id="GO:0140096">
    <property type="term" value="F:catalytic activity, acting on a protein"/>
    <property type="evidence" value="ECO:0007669"/>
    <property type="project" value="UniProtKB-ARBA"/>
</dbReference>
<reference evidence="9" key="1">
    <citation type="submission" date="2023-05" db="EMBL/GenBank/DDBJ databases">
        <title>Nepenthes gracilis genome sequencing.</title>
        <authorList>
            <person name="Fukushima K."/>
        </authorList>
    </citation>
    <scope>NUCLEOTIDE SEQUENCE</scope>
    <source>
        <strain evidence="9">SING2019-196</strain>
    </source>
</reference>
<dbReference type="SMART" id="SM00132">
    <property type="entry name" value="LIM"/>
    <property type="match status" value="1"/>
</dbReference>
<dbReference type="GO" id="GO:0043130">
    <property type="term" value="F:ubiquitin binding"/>
    <property type="evidence" value="ECO:0007669"/>
    <property type="project" value="UniProtKB-ARBA"/>
</dbReference>
<dbReference type="GO" id="GO:0016705">
    <property type="term" value="F:oxidoreductase activity, acting on paired donors, with incorporation or reduction of molecular oxygen"/>
    <property type="evidence" value="ECO:0007669"/>
    <property type="project" value="InterPro"/>
</dbReference>
<evidence type="ECO:0000256" key="3">
    <source>
        <dbReference type="ARBA" id="ARBA00022833"/>
    </source>
</evidence>
<feature type="compositionally biased region" description="Basic residues" evidence="7">
    <location>
        <begin position="695"/>
        <end position="705"/>
    </location>
</feature>
<keyword evidence="10" id="KW-1185">Reference proteome</keyword>
<evidence type="ECO:0000256" key="4">
    <source>
        <dbReference type="ARBA" id="ARBA00022843"/>
    </source>
</evidence>
<feature type="compositionally biased region" description="Basic and acidic residues" evidence="7">
    <location>
        <begin position="772"/>
        <end position="791"/>
    </location>
</feature>
<dbReference type="Gene3D" id="2.10.110.10">
    <property type="entry name" value="Cysteine Rich Protein"/>
    <property type="match status" value="1"/>
</dbReference>
<dbReference type="Pfam" id="PF12315">
    <property type="entry name" value="DA1-like"/>
    <property type="match status" value="1"/>
</dbReference>
<dbReference type="FunFam" id="2.10.110.10:FF:000078">
    <property type="entry name" value="Protein DA1-related 1"/>
    <property type="match status" value="1"/>
</dbReference>
<evidence type="ECO:0000313" key="9">
    <source>
        <dbReference type="EMBL" id="GMH13871.1"/>
    </source>
</evidence>
<dbReference type="EMBL" id="BSYO01000013">
    <property type="protein sequence ID" value="GMH13871.1"/>
    <property type="molecule type" value="Genomic_DNA"/>
</dbReference>
<dbReference type="PROSITE" id="PS00478">
    <property type="entry name" value="LIM_DOMAIN_1"/>
    <property type="match status" value="1"/>
</dbReference>
<evidence type="ECO:0000256" key="2">
    <source>
        <dbReference type="ARBA" id="ARBA00022737"/>
    </source>
</evidence>
<dbReference type="InterPro" id="IPR001781">
    <property type="entry name" value="Znf_LIM"/>
</dbReference>
<keyword evidence="4" id="KW-0832">Ubl conjugation</keyword>
<organism evidence="9 10">
    <name type="scientific">Nepenthes gracilis</name>
    <name type="common">Slender pitcher plant</name>
    <dbReference type="NCBI Taxonomy" id="150966"/>
    <lineage>
        <taxon>Eukaryota</taxon>
        <taxon>Viridiplantae</taxon>
        <taxon>Streptophyta</taxon>
        <taxon>Embryophyta</taxon>
        <taxon>Tracheophyta</taxon>
        <taxon>Spermatophyta</taxon>
        <taxon>Magnoliopsida</taxon>
        <taxon>eudicotyledons</taxon>
        <taxon>Gunneridae</taxon>
        <taxon>Pentapetalae</taxon>
        <taxon>Caryophyllales</taxon>
        <taxon>Nepenthaceae</taxon>
        <taxon>Nepenthes</taxon>
    </lineage>
</organism>
<dbReference type="InterPro" id="IPR017972">
    <property type="entry name" value="Cyt_P450_CS"/>
</dbReference>
<dbReference type="CDD" id="cd09396">
    <property type="entry name" value="LIM_DA1"/>
    <property type="match status" value="1"/>
</dbReference>
<keyword evidence="1 6" id="KW-0479">Metal-binding</keyword>
<dbReference type="AlphaFoldDB" id="A0AAD3SP37"/>
<feature type="region of interest" description="Disordered" evidence="7">
    <location>
        <begin position="681"/>
        <end position="822"/>
    </location>
</feature>
<feature type="compositionally biased region" description="Polar residues" evidence="7">
    <location>
        <begin position="723"/>
        <end position="734"/>
    </location>
</feature>
<keyword evidence="3 6" id="KW-0862">Zinc</keyword>
<keyword evidence="2" id="KW-0677">Repeat</keyword>
<protein>
    <recommendedName>
        <fullName evidence="8">LIM zinc-binding domain-containing protein</fullName>
    </recommendedName>
</protein>
<evidence type="ECO:0000256" key="5">
    <source>
        <dbReference type="ARBA" id="ARBA00023038"/>
    </source>
</evidence>
<dbReference type="GO" id="GO:0005506">
    <property type="term" value="F:iron ion binding"/>
    <property type="evidence" value="ECO:0007669"/>
    <property type="project" value="InterPro"/>
</dbReference>
<feature type="compositionally biased region" description="Basic and acidic residues" evidence="7">
    <location>
        <begin position="736"/>
        <end position="758"/>
    </location>
</feature>
<keyword evidence="5 6" id="KW-0440">LIM domain</keyword>
<dbReference type="GO" id="GO:0016787">
    <property type="term" value="F:hydrolase activity"/>
    <property type="evidence" value="ECO:0007669"/>
    <property type="project" value="UniProtKB-ARBA"/>
</dbReference>
<dbReference type="InterPro" id="IPR045218">
    <property type="entry name" value="DA1-like"/>
</dbReference>
<accession>A0AAD3SP37</accession>
<dbReference type="SUPFAM" id="SSF57716">
    <property type="entry name" value="Glucocorticoid receptor-like (DNA-binding domain)"/>
    <property type="match status" value="2"/>
</dbReference>
<evidence type="ECO:0000256" key="7">
    <source>
        <dbReference type="SAM" id="MobiDB-lite"/>
    </source>
</evidence>
<feature type="region of interest" description="Disordered" evidence="7">
    <location>
        <begin position="633"/>
        <end position="656"/>
    </location>
</feature>
<evidence type="ECO:0000313" key="10">
    <source>
        <dbReference type="Proteomes" id="UP001279734"/>
    </source>
</evidence>
<evidence type="ECO:0000256" key="1">
    <source>
        <dbReference type="ARBA" id="ARBA00022723"/>
    </source>
</evidence>
<dbReference type="CDD" id="cd08368">
    <property type="entry name" value="LIM"/>
    <property type="match status" value="1"/>
</dbReference>
<dbReference type="PROSITE" id="PS00086">
    <property type="entry name" value="CYTOCHROME_P450"/>
    <property type="match status" value="1"/>
</dbReference>
<proteinExistence type="predicted"/>
<dbReference type="PANTHER" id="PTHR24209:SF29">
    <property type="entry name" value="PROTEIN DA1"/>
    <property type="match status" value="1"/>
</dbReference>
<feature type="domain" description="LIM zinc-binding" evidence="8">
    <location>
        <begin position="174"/>
        <end position="234"/>
    </location>
</feature>
<dbReference type="Proteomes" id="UP001279734">
    <property type="component" value="Unassembled WGS sequence"/>
</dbReference>
<dbReference type="PANTHER" id="PTHR24209">
    <property type="entry name" value="PROTEIN DA1-RELATED 2"/>
    <property type="match status" value="1"/>
</dbReference>
<dbReference type="Pfam" id="PF00412">
    <property type="entry name" value="LIM"/>
    <property type="match status" value="1"/>
</dbReference>
<evidence type="ECO:0000256" key="6">
    <source>
        <dbReference type="PROSITE-ProRule" id="PRU00125"/>
    </source>
</evidence>
<feature type="region of interest" description="Disordered" evidence="7">
    <location>
        <begin position="137"/>
        <end position="157"/>
    </location>
</feature>
<dbReference type="PROSITE" id="PS50023">
    <property type="entry name" value="LIM_DOMAIN_2"/>
    <property type="match status" value="1"/>
</dbReference>
<sequence length="822" mass="91716">MGLSTSHVSSDFDIDSSQSAINLPAYGADRYFLLQFWQAFHLNWGKCFSNHEKITLRIMGWLSKLFKGSSHKIPERHIVSDVHGEHPALNNACASEDVWAECENEDIDIAIALSLLEEDKKGKHVIDHESQLKEDEQLARSLQERLNPPSPPQNEYGNGFMSQPLSIPFSAGYRICAGCHTEIGNGRFLSCMGAIWHPECFRCHACNLPISGHEFSISGGNPYHRTCYKEHYHPKCGVCKQFIPTNAAGLIEYRAHPFWDQKYCPLHELDGTPRCCSCERLEPLDTGFVSLDDGRNLCLECLDSAIMNTKQCQPLYLDVQEFYESLNMKVEQQVPLLLVERQALNEALEGEKHGHHHMPETRGLCLSEEQSITTVLQRPRMGAGNGTMDLITEPYKLTRYCDVTAILVLHGLPRLLTGSILAHEMMHAWLRLKGFHTLNPQIEEGICQVLAFLWLESELMSGSGGSEASTSFSVSRPPKRGMRSPFEMKLGKFFKNQIESDISPVYGYGFRAASQAVLKYGLGRTLDHLQVFLGLHICIIFDSFKSLVVVGAGPQGVLVMYRFQVNSDRNWTRSKLTRSERLEGFLIRTIIENQGRIIGAVCENDEKRVTTNPNVHPFTLEMVNTRVQASPPVRDTVARGDDPLVGSRAGEQPKPDVHKLAADVDDMKQMLKAPCTLAGAQWLGTAPSDPQALTSRRRKPRRKALAARTTIPDDTEAHAISGSRAQTTARSLSSGDVREESPERRNPHNSRNDRRLPTRGEGSCSTRPPYADGHHDLRSPQENSKLKDFINAKRSGSTRPIEETSGEDMAGLVQGGVWTAGA</sequence>
<dbReference type="GO" id="GO:0032875">
    <property type="term" value="P:regulation of DNA endoreduplication"/>
    <property type="evidence" value="ECO:0007669"/>
    <property type="project" value="UniProtKB-ARBA"/>
</dbReference>
<comment type="caution">
    <text evidence="9">The sequence shown here is derived from an EMBL/GenBank/DDBJ whole genome shotgun (WGS) entry which is preliminary data.</text>
</comment>
<evidence type="ECO:0000259" key="8">
    <source>
        <dbReference type="PROSITE" id="PS50023"/>
    </source>
</evidence>